<dbReference type="EMBL" id="QVFD01000007">
    <property type="protein sequence ID" value="RGC47030.1"/>
    <property type="molecule type" value="Genomic_DNA"/>
</dbReference>
<dbReference type="AlphaFoldDB" id="A0A3E2TRS2"/>
<comment type="subcellular location">
    <subcellularLocation>
        <location evidence="1">Cytoplasm</location>
    </subcellularLocation>
</comment>
<dbReference type="GO" id="GO:0006310">
    <property type="term" value="P:DNA recombination"/>
    <property type="evidence" value="ECO:0007669"/>
    <property type="project" value="UniProtKB-KW"/>
</dbReference>
<evidence type="ECO:0000256" key="6">
    <source>
        <dbReference type="ARBA" id="ARBA00023125"/>
    </source>
</evidence>
<dbReference type="OrthoDB" id="283809at2"/>
<evidence type="ECO:0000256" key="4">
    <source>
        <dbReference type="ARBA" id="ARBA00022829"/>
    </source>
</evidence>
<dbReference type="Pfam" id="PF00589">
    <property type="entry name" value="Phage_integrase"/>
    <property type="match status" value="1"/>
</dbReference>
<dbReference type="Proteomes" id="UP000261231">
    <property type="component" value="Unassembled WGS sequence"/>
</dbReference>
<evidence type="ECO:0000256" key="1">
    <source>
        <dbReference type="ARBA" id="ARBA00004496"/>
    </source>
</evidence>
<evidence type="ECO:0000256" key="5">
    <source>
        <dbReference type="ARBA" id="ARBA00022908"/>
    </source>
</evidence>
<evidence type="ECO:0000256" key="9">
    <source>
        <dbReference type="PROSITE-ProRule" id="PRU01248"/>
    </source>
</evidence>
<evidence type="ECO:0000256" key="2">
    <source>
        <dbReference type="ARBA" id="ARBA00022490"/>
    </source>
</evidence>
<feature type="domain" description="Tyr recombinase" evidence="10">
    <location>
        <begin position="147"/>
        <end position="343"/>
    </location>
</feature>
<protein>
    <submittedName>
        <fullName evidence="12">Integrase</fullName>
    </submittedName>
</protein>
<dbReference type="Gene3D" id="1.10.443.10">
    <property type="entry name" value="Intergrase catalytic core"/>
    <property type="match status" value="1"/>
</dbReference>
<keyword evidence="6 9" id="KW-0238">DNA-binding</keyword>
<evidence type="ECO:0000256" key="7">
    <source>
        <dbReference type="ARBA" id="ARBA00023172"/>
    </source>
</evidence>
<dbReference type="PANTHER" id="PTHR30349:SF77">
    <property type="entry name" value="TYROSINE RECOMBINASE XERC"/>
    <property type="match status" value="1"/>
</dbReference>
<evidence type="ECO:0000313" key="12">
    <source>
        <dbReference type="EMBL" id="RGB81638.1"/>
    </source>
</evidence>
<dbReference type="GO" id="GO:0003677">
    <property type="term" value="F:DNA binding"/>
    <property type="evidence" value="ECO:0007669"/>
    <property type="project" value="UniProtKB-UniRule"/>
</dbReference>
<name>A0A3E2TRS2_9FIRM</name>
<dbReference type="InterPro" id="IPR050090">
    <property type="entry name" value="Tyrosine_recombinase_XerCD"/>
</dbReference>
<evidence type="ECO:0000259" key="10">
    <source>
        <dbReference type="PROSITE" id="PS51898"/>
    </source>
</evidence>
<keyword evidence="4" id="KW-0159">Chromosome partition</keyword>
<dbReference type="InterPro" id="IPR044068">
    <property type="entry name" value="CB"/>
</dbReference>
<reference evidence="14 15" key="1">
    <citation type="submission" date="2018-08" db="EMBL/GenBank/DDBJ databases">
        <title>A genome reference for cultivated species of the human gut microbiota.</title>
        <authorList>
            <person name="Zou Y."/>
            <person name="Xue W."/>
            <person name="Luo G."/>
        </authorList>
    </citation>
    <scope>NUCLEOTIDE SEQUENCE [LARGE SCALE GENOMIC DNA]</scope>
    <source>
        <strain evidence="12 14">AF45-17</strain>
        <strain evidence="13 15">AM28-39</strain>
    </source>
</reference>
<keyword evidence="15" id="KW-1185">Reference proteome</keyword>
<keyword evidence="7" id="KW-0233">DNA recombination</keyword>
<dbReference type="InterPro" id="IPR013762">
    <property type="entry name" value="Integrase-like_cat_sf"/>
</dbReference>
<proteinExistence type="predicted"/>
<keyword evidence="5" id="KW-0229">DNA integration</keyword>
<dbReference type="InterPro" id="IPR010998">
    <property type="entry name" value="Integrase_recombinase_N"/>
</dbReference>
<evidence type="ECO:0000256" key="3">
    <source>
        <dbReference type="ARBA" id="ARBA00022618"/>
    </source>
</evidence>
<evidence type="ECO:0000313" key="13">
    <source>
        <dbReference type="EMBL" id="RGC47030.1"/>
    </source>
</evidence>
<dbReference type="Proteomes" id="UP000260773">
    <property type="component" value="Unassembled WGS sequence"/>
</dbReference>
<dbReference type="GO" id="GO:0007059">
    <property type="term" value="P:chromosome segregation"/>
    <property type="evidence" value="ECO:0007669"/>
    <property type="project" value="UniProtKB-KW"/>
</dbReference>
<dbReference type="SUPFAM" id="SSF56349">
    <property type="entry name" value="DNA breaking-rejoining enzymes"/>
    <property type="match status" value="1"/>
</dbReference>
<keyword evidence="2" id="KW-0963">Cytoplasm</keyword>
<gene>
    <name evidence="12" type="ORF">DW070_02255</name>
    <name evidence="13" type="ORF">DW747_08995</name>
</gene>
<evidence type="ECO:0000256" key="8">
    <source>
        <dbReference type="ARBA" id="ARBA00023306"/>
    </source>
</evidence>
<dbReference type="EMBL" id="QVEP01000004">
    <property type="protein sequence ID" value="RGB81638.1"/>
    <property type="molecule type" value="Genomic_DNA"/>
</dbReference>
<dbReference type="InterPro" id="IPR002104">
    <property type="entry name" value="Integrase_catalytic"/>
</dbReference>
<organism evidence="12 14">
    <name type="scientific">Coprococcus catus</name>
    <dbReference type="NCBI Taxonomy" id="116085"/>
    <lineage>
        <taxon>Bacteria</taxon>
        <taxon>Bacillati</taxon>
        <taxon>Bacillota</taxon>
        <taxon>Clostridia</taxon>
        <taxon>Lachnospirales</taxon>
        <taxon>Lachnospiraceae</taxon>
        <taxon>Coprococcus</taxon>
    </lineage>
</organism>
<feature type="domain" description="Core-binding (CB)" evidence="11">
    <location>
        <begin position="23"/>
        <end position="126"/>
    </location>
</feature>
<dbReference type="InterPro" id="IPR011010">
    <property type="entry name" value="DNA_brk_join_enz"/>
</dbReference>
<evidence type="ECO:0000313" key="15">
    <source>
        <dbReference type="Proteomes" id="UP000261231"/>
    </source>
</evidence>
<dbReference type="GO" id="GO:0051301">
    <property type="term" value="P:cell division"/>
    <property type="evidence" value="ECO:0007669"/>
    <property type="project" value="UniProtKB-KW"/>
</dbReference>
<dbReference type="PANTHER" id="PTHR30349">
    <property type="entry name" value="PHAGE INTEGRASE-RELATED"/>
    <property type="match status" value="1"/>
</dbReference>
<dbReference type="GO" id="GO:0005737">
    <property type="term" value="C:cytoplasm"/>
    <property type="evidence" value="ECO:0007669"/>
    <property type="project" value="UniProtKB-SubCell"/>
</dbReference>
<evidence type="ECO:0000259" key="11">
    <source>
        <dbReference type="PROSITE" id="PS51900"/>
    </source>
</evidence>
<comment type="caution">
    <text evidence="12">The sequence shown here is derived from an EMBL/GenBank/DDBJ whole genome shotgun (WGS) entry which is preliminary data.</text>
</comment>
<dbReference type="PROSITE" id="PS51900">
    <property type="entry name" value="CB"/>
    <property type="match status" value="1"/>
</dbReference>
<sequence length="350" mass="40317">MAELSYKDQQDLKNIEKIREHLQILPRFCGEYFRSLEIRKSTNTRKNYAYDLGVFFYFLKTNNPYFKDKDIHTLPIEVLDMITAMDVEEYLSYLESYTKDGKLYTNREEGKARKLSSLKSFYDYYFKKNLIRTNPPRQVDVPKIKNKNIIRLDPNEIAQLLDEAESGEKLSGRQLASHEKTKVRDVAILTLLLGTGIRVSECVGLNLEDVDFNNGAIRIIRKGGNEALIYFGDEVSQALEAYMNGPRKTAEPAAGHEEALFISLNKTRITTRSVERLVKKYSRLVTTVKKITPHKLRSTFGTALYQETGDIYLVADTLGHKDVNTTKKHYAAIDEHRRRMAANVVKLRES</sequence>
<keyword evidence="8" id="KW-0131">Cell cycle</keyword>
<keyword evidence="3" id="KW-0132">Cell division</keyword>
<dbReference type="RefSeq" id="WP_117526892.1">
    <property type="nucleotide sequence ID" value="NZ_JAJCNA010000001.1"/>
</dbReference>
<dbReference type="GO" id="GO:0015074">
    <property type="term" value="P:DNA integration"/>
    <property type="evidence" value="ECO:0007669"/>
    <property type="project" value="UniProtKB-KW"/>
</dbReference>
<dbReference type="PROSITE" id="PS51898">
    <property type="entry name" value="TYR_RECOMBINASE"/>
    <property type="match status" value="1"/>
</dbReference>
<accession>A0A3E2TRS2</accession>
<dbReference type="Gene3D" id="1.10.150.130">
    <property type="match status" value="1"/>
</dbReference>
<evidence type="ECO:0000313" key="14">
    <source>
        <dbReference type="Proteomes" id="UP000260773"/>
    </source>
</evidence>